<evidence type="ECO:0000256" key="7">
    <source>
        <dbReference type="ARBA" id="ARBA00062000"/>
    </source>
</evidence>
<dbReference type="NCBIfam" id="TIGR01021">
    <property type="entry name" value="rpsE_bact"/>
    <property type="match status" value="1"/>
</dbReference>
<dbReference type="RefSeq" id="WP_191140632.1">
    <property type="nucleotide sequence ID" value="NZ_JACXAG020000007.1"/>
</dbReference>
<dbReference type="InterPro" id="IPR005324">
    <property type="entry name" value="Ribosomal_uS5_C"/>
</dbReference>
<keyword evidence="5 8" id="KW-0687">Ribonucleoprotein</keyword>
<dbReference type="Pfam" id="PF03719">
    <property type="entry name" value="Ribosomal_S5_C"/>
    <property type="match status" value="1"/>
</dbReference>
<dbReference type="FunFam" id="3.30.160.20:FF:000001">
    <property type="entry name" value="30S ribosomal protein S5"/>
    <property type="match status" value="1"/>
</dbReference>
<dbReference type="InterPro" id="IPR005712">
    <property type="entry name" value="Ribosomal_uS5_bac-type"/>
</dbReference>
<evidence type="ECO:0000259" key="10">
    <source>
        <dbReference type="PROSITE" id="PS50881"/>
    </source>
</evidence>
<comment type="function">
    <text evidence="8">Located at the back of the 30S subunit body where it stabilizes the conformation of the head with respect to the body.</text>
</comment>
<evidence type="ECO:0000256" key="3">
    <source>
        <dbReference type="ARBA" id="ARBA00022884"/>
    </source>
</evidence>
<dbReference type="GO" id="GO:0019843">
    <property type="term" value="F:rRNA binding"/>
    <property type="evidence" value="ECO:0007669"/>
    <property type="project" value="UniProtKB-UniRule"/>
</dbReference>
<dbReference type="HAMAP" id="MF_01307_B">
    <property type="entry name" value="Ribosomal_uS5_B"/>
    <property type="match status" value="1"/>
</dbReference>
<dbReference type="Gene3D" id="3.30.230.10">
    <property type="match status" value="1"/>
</dbReference>
<gene>
    <name evidence="8 11" type="primary">rpsE</name>
    <name evidence="11" type="ORF">IC620_08250</name>
</gene>
<dbReference type="Gene3D" id="3.30.160.20">
    <property type="match status" value="1"/>
</dbReference>
<dbReference type="InterPro" id="IPR014721">
    <property type="entry name" value="Ribsml_uS5_D2-typ_fold_subgr"/>
</dbReference>
<evidence type="ECO:0000256" key="4">
    <source>
        <dbReference type="ARBA" id="ARBA00022980"/>
    </source>
</evidence>
<dbReference type="PROSITE" id="PS50881">
    <property type="entry name" value="S5_DSRBD"/>
    <property type="match status" value="1"/>
</dbReference>
<sequence length="171" mass="17903">MSKENKRKRDAAQSEFIDKVVNINRVSKVVKGGRNFSFSALVVVGDGKGRVGAGIGKATEVPEAIRKGMEAAKKNLITVPLSGNTIPHEIIGHFGAGEVLLKPASKGTGVIAGGPVRDVLTVAGVGDILTKSTGSNNPINMVRATLEGLKNLKRPEDVAKLRGKTVEELLG</sequence>
<dbReference type="GO" id="GO:0005737">
    <property type="term" value="C:cytoplasm"/>
    <property type="evidence" value="ECO:0007669"/>
    <property type="project" value="UniProtKB-ARBA"/>
</dbReference>
<dbReference type="PANTHER" id="PTHR48277">
    <property type="entry name" value="MITOCHONDRIAL RIBOSOMAL PROTEIN S5"/>
    <property type="match status" value="1"/>
</dbReference>
<evidence type="ECO:0000256" key="9">
    <source>
        <dbReference type="RuleBase" id="RU003823"/>
    </source>
</evidence>
<keyword evidence="2 8" id="KW-0699">rRNA-binding</keyword>
<evidence type="ECO:0000256" key="8">
    <source>
        <dbReference type="HAMAP-Rule" id="MF_01307"/>
    </source>
</evidence>
<comment type="subunit">
    <text evidence="7 8">Part of the 30S ribosomal subunit. Contacts proteins S4 and S8.</text>
</comment>
<evidence type="ECO:0000256" key="1">
    <source>
        <dbReference type="ARBA" id="ARBA00008945"/>
    </source>
</evidence>
<comment type="caution">
    <text evidence="11">The sequence shown here is derived from an EMBL/GenBank/DDBJ whole genome shotgun (WGS) entry which is preliminary data.</text>
</comment>
<name>A0A926RXB0_9BACL</name>
<dbReference type="PROSITE" id="PS00585">
    <property type="entry name" value="RIBOSOMAL_S5"/>
    <property type="match status" value="1"/>
</dbReference>
<evidence type="ECO:0000256" key="5">
    <source>
        <dbReference type="ARBA" id="ARBA00023274"/>
    </source>
</evidence>
<dbReference type="GO" id="GO:0006412">
    <property type="term" value="P:translation"/>
    <property type="evidence" value="ECO:0007669"/>
    <property type="project" value="UniProtKB-UniRule"/>
</dbReference>
<dbReference type="FunFam" id="3.30.230.10:FF:000002">
    <property type="entry name" value="30S ribosomal protein S5"/>
    <property type="match status" value="1"/>
</dbReference>
<dbReference type="GO" id="GO:0003735">
    <property type="term" value="F:structural constituent of ribosome"/>
    <property type="evidence" value="ECO:0007669"/>
    <property type="project" value="UniProtKB-UniRule"/>
</dbReference>
<dbReference type="SUPFAM" id="SSF54211">
    <property type="entry name" value="Ribosomal protein S5 domain 2-like"/>
    <property type="match status" value="1"/>
</dbReference>
<dbReference type="InterPro" id="IPR013810">
    <property type="entry name" value="Ribosomal_uS5_N"/>
</dbReference>
<dbReference type="AlphaFoldDB" id="A0A926RXB0"/>
<accession>A0A926RXB0</accession>
<comment type="similarity">
    <text evidence="1 8 9">Belongs to the universal ribosomal protein uS5 family.</text>
</comment>
<proteinExistence type="inferred from homology"/>
<dbReference type="InterPro" id="IPR020568">
    <property type="entry name" value="Ribosomal_Su5_D2-typ_SF"/>
</dbReference>
<dbReference type="GO" id="GO:0015935">
    <property type="term" value="C:small ribosomal subunit"/>
    <property type="evidence" value="ECO:0007669"/>
    <property type="project" value="InterPro"/>
</dbReference>
<reference evidence="11" key="1">
    <citation type="submission" date="2020-09" db="EMBL/GenBank/DDBJ databases">
        <title>A novel bacterium of genus Hazenella, isolated from South China Sea.</title>
        <authorList>
            <person name="Huang H."/>
            <person name="Mo K."/>
            <person name="Hu Y."/>
        </authorList>
    </citation>
    <scope>NUCLEOTIDE SEQUENCE</scope>
    <source>
        <strain evidence="11">IB182357</strain>
    </source>
</reference>
<keyword evidence="12" id="KW-1185">Reference proteome</keyword>
<dbReference type="InterPro" id="IPR000851">
    <property type="entry name" value="Ribosomal_uS5"/>
</dbReference>
<evidence type="ECO:0000256" key="6">
    <source>
        <dbReference type="ARBA" id="ARBA00035255"/>
    </source>
</evidence>
<keyword evidence="3 8" id="KW-0694">RNA-binding</keyword>
<keyword evidence="4 8" id="KW-0689">Ribosomal protein</keyword>
<protein>
    <recommendedName>
        <fullName evidence="6 8">Small ribosomal subunit protein uS5</fullName>
    </recommendedName>
</protein>
<evidence type="ECO:0000313" key="12">
    <source>
        <dbReference type="Proteomes" id="UP000661691"/>
    </source>
</evidence>
<dbReference type="Pfam" id="PF00333">
    <property type="entry name" value="Ribosomal_S5"/>
    <property type="match status" value="1"/>
</dbReference>
<evidence type="ECO:0000313" key="11">
    <source>
        <dbReference type="EMBL" id="MBD1372346.1"/>
    </source>
</evidence>
<organism evidence="11 12">
    <name type="scientific">Polycladospora coralii</name>
    <dbReference type="NCBI Taxonomy" id="2771432"/>
    <lineage>
        <taxon>Bacteria</taxon>
        <taxon>Bacillati</taxon>
        <taxon>Bacillota</taxon>
        <taxon>Bacilli</taxon>
        <taxon>Bacillales</taxon>
        <taxon>Thermoactinomycetaceae</taxon>
        <taxon>Polycladospora</taxon>
    </lineage>
</organism>
<evidence type="ECO:0000256" key="2">
    <source>
        <dbReference type="ARBA" id="ARBA00022730"/>
    </source>
</evidence>
<dbReference type="SUPFAM" id="SSF54768">
    <property type="entry name" value="dsRNA-binding domain-like"/>
    <property type="match status" value="1"/>
</dbReference>
<dbReference type="Proteomes" id="UP000661691">
    <property type="component" value="Unassembled WGS sequence"/>
</dbReference>
<dbReference type="EMBL" id="JACXAH010000010">
    <property type="protein sequence ID" value="MBD1372346.1"/>
    <property type="molecule type" value="Genomic_DNA"/>
</dbReference>
<comment type="domain">
    <text evidence="8">The N-terminal domain interacts with the head of the 30S subunit; the C-terminal domain interacts with the body and contacts protein S4. The interaction surface between S4 and S5 is involved in control of translational fidelity.</text>
</comment>
<dbReference type="PANTHER" id="PTHR48277:SF1">
    <property type="entry name" value="MITOCHONDRIAL RIBOSOMAL PROTEIN S5"/>
    <property type="match status" value="1"/>
</dbReference>
<dbReference type="InterPro" id="IPR018192">
    <property type="entry name" value="Ribosomal_uS5_N_CS"/>
</dbReference>
<dbReference type="GO" id="GO:0042254">
    <property type="term" value="P:ribosome biogenesis"/>
    <property type="evidence" value="ECO:0007669"/>
    <property type="project" value="UniProtKB-ARBA"/>
</dbReference>
<feature type="domain" description="S5 DRBM" evidence="10">
    <location>
        <begin position="16"/>
        <end position="79"/>
    </location>
</feature>
<comment type="function">
    <text evidence="8">With S4 and S12 plays an important role in translational accuracy.</text>
</comment>